<dbReference type="AlphaFoldDB" id="A0A9Q0T6H8"/>
<organism evidence="1 2">
    <name type="scientific">Salix koriyanagi</name>
    <dbReference type="NCBI Taxonomy" id="2511006"/>
    <lineage>
        <taxon>Eukaryota</taxon>
        <taxon>Viridiplantae</taxon>
        <taxon>Streptophyta</taxon>
        <taxon>Embryophyta</taxon>
        <taxon>Tracheophyta</taxon>
        <taxon>Spermatophyta</taxon>
        <taxon>Magnoliopsida</taxon>
        <taxon>eudicotyledons</taxon>
        <taxon>Gunneridae</taxon>
        <taxon>Pentapetalae</taxon>
        <taxon>rosids</taxon>
        <taxon>fabids</taxon>
        <taxon>Malpighiales</taxon>
        <taxon>Salicaceae</taxon>
        <taxon>Saliceae</taxon>
        <taxon>Salix</taxon>
    </lineage>
</organism>
<dbReference type="EMBL" id="JAPFFM010000016">
    <property type="protein sequence ID" value="KAJ6702290.1"/>
    <property type="molecule type" value="Genomic_DNA"/>
</dbReference>
<keyword evidence="2" id="KW-1185">Reference proteome</keyword>
<accession>A0A9Q0T6H8</accession>
<proteinExistence type="predicted"/>
<protein>
    <submittedName>
        <fullName evidence="1">Uncharacterized protein</fullName>
    </submittedName>
</protein>
<evidence type="ECO:0000313" key="2">
    <source>
        <dbReference type="Proteomes" id="UP001151752"/>
    </source>
</evidence>
<reference evidence="1" key="1">
    <citation type="submission" date="2022-11" db="EMBL/GenBank/DDBJ databases">
        <authorList>
            <person name="Hyden B.L."/>
            <person name="Feng K."/>
            <person name="Yates T."/>
            <person name="Jawdy S."/>
            <person name="Smart L.B."/>
            <person name="Muchero W."/>
        </authorList>
    </citation>
    <scope>NUCLEOTIDE SEQUENCE</scope>
    <source>
        <tissue evidence="1">Shoot tip</tissue>
    </source>
</reference>
<sequence>MFYLLISYIKRCLQAILSQHSGLIKVDHFSSTSVVIRDMVFSPCILRPPCIFYMYFKLLYSSLEHQTSCLI</sequence>
<gene>
    <name evidence="1" type="ORF">OIU74_013443</name>
</gene>
<reference evidence="1" key="2">
    <citation type="journal article" date="2023" name="Int. J. Mol. Sci.">
        <title>De Novo Assembly and Annotation of 11 Diverse Shrub Willow (Salix) Genomes Reveals Novel Gene Organization in Sex-Linked Regions.</title>
        <authorList>
            <person name="Hyden B."/>
            <person name="Feng K."/>
            <person name="Yates T.B."/>
            <person name="Jawdy S."/>
            <person name="Cereghino C."/>
            <person name="Smart L.B."/>
            <person name="Muchero W."/>
        </authorList>
    </citation>
    <scope>NUCLEOTIDE SEQUENCE</scope>
    <source>
        <tissue evidence="1">Shoot tip</tissue>
    </source>
</reference>
<name>A0A9Q0T6H8_9ROSI</name>
<evidence type="ECO:0000313" key="1">
    <source>
        <dbReference type="EMBL" id="KAJ6702290.1"/>
    </source>
</evidence>
<comment type="caution">
    <text evidence="1">The sequence shown here is derived from an EMBL/GenBank/DDBJ whole genome shotgun (WGS) entry which is preliminary data.</text>
</comment>
<dbReference type="Proteomes" id="UP001151752">
    <property type="component" value="Chromosome 1"/>
</dbReference>